<dbReference type="EMBL" id="BMAW01014244">
    <property type="protein sequence ID" value="GFT38064.1"/>
    <property type="molecule type" value="Genomic_DNA"/>
</dbReference>
<gene>
    <name evidence="1" type="ORF">NPIL_469341</name>
</gene>
<dbReference type="Proteomes" id="UP000887013">
    <property type="component" value="Unassembled WGS sequence"/>
</dbReference>
<reference evidence="1" key="1">
    <citation type="submission" date="2020-08" db="EMBL/GenBank/DDBJ databases">
        <title>Multicomponent nature underlies the extraordinary mechanical properties of spider dragline silk.</title>
        <authorList>
            <person name="Kono N."/>
            <person name="Nakamura H."/>
            <person name="Mori M."/>
            <person name="Yoshida Y."/>
            <person name="Ohtoshi R."/>
            <person name="Malay A.D."/>
            <person name="Moran D.A.P."/>
            <person name="Tomita M."/>
            <person name="Numata K."/>
            <person name="Arakawa K."/>
        </authorList>
    </citation>
    <scope>NUCLEOTIDE SEQUENCE</scope>
</reference>
<evidence type="ECO:0000313" key="2">
    <source>
        <dbReference type="Proteomes" id="UP000887013"/>
    </source>
</evidence>
<organism evidence="1 2">
    <name type="scientific">Nephila pilipes</name>
    <name type="common">Giant wood spider</name>
    <name type="synonym">Nephila maculata</name>
    <dbReference type="NCBI Taxonomy" id="299642"/>
    <lineage>
        <taxon>Eukaryota</taxon>
        <taxon>Metazoa</taxon>
        <taxon>Ecdysozoa</taxon>
        <taxon>Arthropoda</taxon>
        <taxon>Chelicerata</taxon>
        <taxon>Arachnida</taxon>
        <taxon>Araneae</taxon>
        <taxon>Araneomorphae</taxon>
        <taxon>Entelegynae</taxon>
        <taxon>Araneoidea</taxon>
        <taxon>Nephilidae</taxon>
        <taxon>Nephila</taxon>
    </lineage>
</organism>
<protein>
    <submittedName>
        <fullName evidence="1">Uncharacterized protein</fullName>
    </submittedName>
</protein>
<sequence>HSTQLEEWREDLEERLHGNDVDCELEKLD</sequence>
<dbReference type="AlphaFoldDB" id="A0A8X6NXW1"/>
<accession>A0A8X6NXW1</accession>
<name>A0A8X6NXW1_NEPPI</name>
<comment type="caution">
    <text evidence="1">The sequence shown here is derived from an EMBL/GenBank/DDBJ whole genome shotgun (WGS) entry which is preliminary data.</text>
</comment>
<keyword evidence="2" id="KW-1185">Reference proteome</keyword>
<evidence type="ECO:0000313" key="1">
    <source>
        <dbReference type="EMBL" id="GFT38064.1"/>
    </source>
</evidence>
<proteinExistence type="predicted"/>
<feature type="non-terminal residue" evidence="1">
    <location>
        <position position="1"/>
    </location>
</feature>